<proteinExistence type="predicted"/>
<organism evidence="1 2">
    <name type="scientific">Candidatus Dojkabacteria bacterium</name>
    <dbReference type="NCBI Taxonomy" id="2099670"/>
    <lineage>
        <taxon>Bacteria</taxon>
        <taxon>Candidatus Dojkabacteria</taxon>
    </lineage>
</organism>
<dbReference type="Proteomes" id="UP000775877">
    <property type="component" value="Unassembled WGS sequence"/>
</dbReference>
<comment type="caution">
    <text evidence="1">The sequence shown here is derived from an EMBL/GenBank/DDBJ whole genome shotgun (WGS) entry which is preliminary data.</text>
</comment>
<accession>A0A955L2K0</accession>
<gene>
    <name evidence="1" type="ORF">KC678_05485</name>
</gene>
<dbReference type="AlphaFoldDB" id="A0A955L2K0"/>
<evidence type="ECO:0000313" key="2">
    <source>
        <dbReference type="Proteomes" id="UP000775877"/>
    </source>
</evidence>
<dbReference type="EMBL" id="JAGQLJ010000160">
    <property type="protein sequence ID" value="MCA9381693.1"/>
    <property type="molecule type" value="Genomic_DNA"/>
</dbReference>
<reference evidence="1" key="1">
    <citation type="submission" date="2020-04" db="EMBL/GenBank/DDBJ databases">
        <authorList>
            <person name="Zhang T."/>
        </authorList>
    </citation>
    <scope>NUCLEOTIDE SEQUENCE</scope>
    <source>
        <strain evidence="1">HKST-UBA13</strain>
    </source>
</reference>
<protein>
    <submittedName>
        <fullName evidence="1">Uncharacterized protein</fullName>
    </submittedName>
</protein>
<name>A0A955L2K0_9BACT</name>
<reference evidence="1" key="2">
    <citation type="journal article" date="2021" name="Microbiome">
        <title>Successional dynamics and alternative stable states in a saline activated sludge microbial community over 9 years.</title>
        <authorList>
            <person name="Wang Y."/>
            <person name="Ye J."/>
            <person name="Ju F."/>
            <person name="Liu L."/>
            <person name="Boyd J.A."/>
            <person name="Deng Y."/>
            <person name="Parks D.H."/>
            <person name="Jiang X."/>
            <person name="Yin X."/>
            <person name="Woodcroft B.J."/>
            <person name="Tyson G.W."/>
            <person name="Hugenholtz P."/>
            <person name="Polz M.F."/>
            <person name="Zhang T."/>
        </authorList>
    </citation>
    <scope>NUCLEOTIDE SEQUENCE</scope>
    <source>
        <strain evidence="1">HKST-UBA13</strain>
    </source>
</reference>
<sequence>MNKQWEVFEEPQDPANANFQETAELTLDAVEELILEYLESEEIELINGVIITQSTSNNSMLLLLSNKFQQSEVFPTYVDEILSELIIKTYTDGRPNPEYGQLRARISGAKFIYGQIKALNDMLMHISDPKFSRYSDVDLLTDELNQYPNPRMVDYLVKANEICRKLQKAGYITLANQSWEKIDMVMRDILSAENGEWGKMTWEDYVILTTDLLTRKLEGRKDLHRLNLEDLEIIITKLNETNQFVDENINNMRIHLFNTSVRRVIRSIHKKISHLDTIENAHLDDLLNLDPKKLQEVGEEIILLRNKIKQLESLQLRIPNGEALVRDFVQRYNYDFNRSTRIKTFDRIIDLYDSLRQIPIFQYEEELSIRVEQIIDKVMEGINQKIEYLQDRYNSLRRRGSETKGTIALENIETLRNLESRII</sequence>
<evidence type="ECO:0000313" key="1">
    <source>
        <dbReference type="EMBL" id="MCA9381693.1"/>
    </source>
</evidence>